<dbReference type="Proteomes" id="UP000184287">
    <property type="component" value="Unassembled WGS sequence"/>
</dbReference>
<proteinExistence type="predicted"/>
<dbReference type="STRING" id="288992.SAMN04488522_105364"/>
<protein>
    <submittedName>
        <fullName evidence="1">Uncharacterized protein</fullName>
    </submittedName>
</protein>
<dbReference type="EMBL" id="FQUQ01000005">
    <property type="protein sequence ID" value="SHG40187.1"/>
    <property type="molecule type" value="Genomic_DNA"/>
</dbReference>
<reference evidence="2" key="1">
    <citation type="submission" date="2016-11" db="EMBL/GenBank/DDBJ databases">
        <authorList>
            <person name="Varghese N."/>
            <person name="Submissions S."/>
        </authorList>
    </citation>
    <scope>NUCLEOTIDE SEQUENCE [LARGE SCALE GENOMIC DNA]</scope>
    <source>
        <strain evidence="2">DSM 16990</strain>
    </source>
</reference>
<organism evidence="1 2">
    <name type="scientific">Pedobacter caeni</name>
    <dbReference type="NCBI Taxonomy" id="288992"/>
    <lineage>
        <taxon>Bacteria</taxon>
        <taxon>Pseudomonadati</taxon>
        <taxon>Bacteroidota</taxon>
        <taxon>Sphingobacteriia</taxon>
        <taxon>Sphingobacteriales</taxon>
        <taxon>Sphingobacteriaceae</taxon>
        <taxon>Pedobacter</taxon>
    </lineage>
</organism>
<sequence length="152" mass="17342">MLRNPLFSNNVVLQKHAYDILPTFIQQGMYCFALFIYLLPVEENNTPLFSITTMPPTRPADYYLCYLDGCVFIDFNKNQAKQIQLIRISFDGFGCCNVENAAPMEPDDAKAFKAMMKAQILDQSLLLTIVKKTIAANKDLLWEDALTRYGLL</sequence>
<evidence type="ECO:0000313" key="2">
    <source>
        <dbReference type="Proteomes" id="UP000184287"/>
    </source>
</evidence>
<accession>A0A1M5JI17</accession>
<name>A0A1M5JI17_9SPHI</name>
<gene>
    <name evidence="1" type="ORF">SAMN04488522_105364</name>
</gene>
<keyword evidence="2" id="KW-1185">Reference proteome</keyword>
<evidence type="ECO:0000313" key="1">
    <source>
        <dbReference type="EMBL" id="SHG40187.1"/>
    </source>
</evidence>
<dbReference type="AlphaFoldDB" id="A0A1M5JI17"/>